<dbReference type="InterPro" id="IPR013783">
    <property type="entry name" value="Ig-like_fold"/>
</dbReference>
<proteinExistence type="predicted"/>
<feature type="domain" description="Ig-like" evidence="4">
    <location>
        <begin position="44"/>
        <end position="136"/>
    </location>
</feature>
<dbReference type="PANTHER" id="PTHR23411">
    <property type="entry name" value="TAPASIN"/>
    <property type="match status" value="1"/>
</dbReference>
<keyword evidence="2" id="KW-0472">Membrane</keyword>
<evidence type="ECO:0000313" key="5">
    <source>
        <dbReference type="EMBL" id="KAK6472837.1"/>
    </source>
</evidence>
<protein>
    <recommendedName>
        <fullName evidence="4">Ig-like domain-containing protein</fullName>
    </recommendedName>
</protein>
<dbReference type="EMBL" id="JAHFZB010000028">
    <property type="protein sequence ID" value="KAK6472837.1"/>
    <property type="molecule type" value="Genomic_DNA"/>
</dbReference>
<dbReference type="Pfam" id="PF07686">
    <property type="entry name" value="V-set"/>
    <property type="match status" value="1"/>
</dbReference>
<gene>
    <name evidence="5" type="ORF">HHUSO_G27444</name>
</gene>
<dbReference type="InterPro" id="IPR003599">
    <property type="entry name" value="Ig_sub"/>
</dbReference>
<name>A0ABR0YJM3_HUSHU</name>
<dbReference type="CDD" id="cd00098">
    <property type="entry name" value="IgC1"/>
    <property type="match status" value="2"/>
</dbReference>
<dbReference type="InterPro" id="IPR036179">
    <property type="entry name" value="Ig-like_dom_sf"/>
</dbReference>
<evidence type="ECO:0000256" key="2">
    <source>
        <dbReference type="SAM" id="Phobius"/>
    </source>
</evidence>
<keyword evidence="1" id="KW-0393">Immunoglobulin domain</keyword>
<accession>A0ABR0YJM3</accession>
<evidence type="ECO:0000256" key="3">
    <source>
        <dbReference type="SAM" id="SignalP"/>
    </source>
</evidence>
<dbReference type="InterPro" id="IPR003006">
    <property type="entry name" value="Ig/MHC_CS"/>
</dbReference>
<sequence>MNCNACCICNLPFRIFLGFLLIQTDCLVLQVRNEELFIHDRGILQCYIHGMNSTETHVEDLMVQWKVTSSGGDKVLYTFKSGKHDAKRDGAKITEGELRKGNASLSLPNVQVDDEGDYHCIVWFNTSKSEDKLKVIVSARPQINLTPKEVHLLVGNEKSLDCTVHGYYPKKIGITWKRIKDGVETAVMGDVCTGAPTSNDDGTYNRRSRLRLLPSIDDNGTVYTCEVIHKTFFKPAVTESMLFVEEPRGMLLDLLLVVTGIGAAVIVVLGLHWHFRFNGGSPPVIDIVTPDQLKHKEKTRLSCQISGLRSKCIKLFLKLKRRKHDFINIFEWENKSAIVTRKCDNTDETIIPLNSGMGSCDPESSFKVKIASTNCYSDGTYSIACEISVLPDYYTDHDSELLVELHDGQQNPVRKSKKICVSGVKPRMSGIIMPPVVNHNEVVALTCPIIGFKPRPATITWYKIDRDGQKREIVKVDAENKQTVEADTGKRAKYSHSLGEMQADDTTNDVMSVLIFLPTLKEDDDSTYICKVYHEATKYTLERKGILQVKAAPKLDFVQLSPDVPVANSPLTLSCKIHSYFPKDNLEVFWYYDGKLMEEGTNVGAVSTTKDNLHYCTSAFNFTPTWKDVGKKFTCEVKHGGLLQPKRMHWTLEELVLVPTVTEILSDPPLPELGKPVTLHCLLKNYYPKDCTVAWIRGFERIDDREEISEPVFNKDTKLYSREVHKTFIPTIDDNETEFTVEIVQSGVTHRPPNNGYTMLLKAQSPTVSEISTISLMHQKSVKQ</sequence>
<evidence type="ECO:0000256" key="1">
    <source>
        <dbReference type="ARBA" id="ARBA00023319"/>
    </source>
</evidence>
<feature type="signal peptide" evidence="3">
    <location>
        <begin position="1"/>
        <end position="26"/>
    </location>
</feature>
<evidence type="ECO:0000313" key="6">
    <source>
        <dbReference type="Proteomes" id="UP001369086"/>
    </source>
</evidence>
<dbReference type="PROSITE" id="PS00290">
    <property type="entry name" value="IG_MHC"/>
    <property type="match status" value="3"/>
</dbReference>
<dbReference type="PROSITE" id="PS50835">
    <property type="entry name" value="IG_LIKE"/>
    <property type="match status" value="5"/>
</dbReference>
<feature type="domain" description="Ig-like" evidence="4">
    <location>
        <begin position="659"/>
        <end position="697"/>
    </location>
</feature>
<feature type="domain" description="Ig-like" evidence="4">
    <location>
        <begin position="426"/>
        <end position="542"/>
    </location>
</feature>
<dbReference type="SMART" id="SM00407">
    <property type="entry name" value="IGc1"/>
    <property type="match status" value="3"/>
</dbReference>
<feature type="chain" id="PRO_5047206877" description="Ig-like domain-containing protein" evidence="3">
    <location>
        <begin position="27"/>
        <end position="784"/>
    </location>
</feature>
<comment type="caution">
    <text evidence="5">The sequence shown here is derived from an EMBL/GenBank/DDBJ whole genome shotgun (WGS) entry which is preliminary data.</text>
</comment>
<dbReference type="SMART" id="SM00409">
    <property type="entry name" value="IG"/>
    <property type="match status" value="3"/>
</dbReference>
<keyword evidence="2" id="KW-1133">Transmembrane helix</keyword>
<dbReference type="InterPro" id="IPR013106">
    <property type="entry name" value="Ig_V-set"/>
</dbReference>
<dbReference type="Proteomes" id="UP001369086">
    <property type="component" value="Unassembled WGS sequence"/>
</dbReference>
<feature type="domain" description="Ig-like" evidence="4">
    <location>
        <begin position="141"/>
        <end position="238"/>
    </location>
</feature>
<keyword evidence="3" id="KW-0732">Signal</keyword>
<organism evidence="5 6">
    <name type="scientific">Huso huso</name>
    <name type="common">Beluga</name>
    <name type="synonym">Acipenser huso</name>
    <dbReference type="NCBI Taxonomy" id="61971"/>
    <lineage>
        <taxon>Eukaryota</taxon>
        <taxon>Metazoa</taxon>
        <taxon>Chordata</taxon>
        <taxon>Craniata</taxon>
        <taxon>Vertebrata</taxon>
        <taxon>Euteleostomi</taxon>
        <taxon>Actinopterygii</taxon>
        <taxon>Chondrostei</taxon>
        <taxon>Acipenseriformes</taxon>
        <taxon>Acipenseridae</taxon>
        <taxon>Huso</taxon>
    </lineage>
</organism>
<evidence type="ECO:0000259" key="4">
    <source>
        <dbReference type="PROSITE" id="PS50835"/>
    </source>
</evidence>
<dbReference type="Gene3D" id="2.60.40.10">
    <property type="entry name" value="Immunoglobulins"/>
    <property type="match status" value="5"/>
</dbReference>
<dbReference type="Pfam" id="PF07654">
    <property type="entry name" value="C1-set"/>
    <property type="match status" value="3"/>
</dbReference>
<dbReference type="InterPro" id="IPR003597">
    <property type="entry name" value="Ig_C1-set"/>
</dbReference>
<keyword evidence="6" id="KW-1185">Reference proteome</keyword>
<keyword evidence="2" id="KW-0812">Transmembrane</keyword>
<feature type="transmembrane region" description="Helical" evidence="2">
    <location>
        <begin position="251"/>
        <end position="275"/>
    </location>
</feature>
<dbReference type="InterPro" id="IPR007110">
    <property type="entry name" value="Ig-like_dom"/>
</dbReference>
<reference evidence="5 6" key="1">
    <citation type="submission" date="2021-05" db="EMBL/GenBank/DDBJ databases">
        <authorList>
            <person name="Zahm M."/>
            <person name="Klopp C."/>
            <person name="Cabau C."/>
            <person name="Kuhl H."/>
            <person name="Suciu R."/>
            <person name="Ciorpac M."/>
            <person name="Holostenco D."/>
            <person name="Gessner J."/>
            <person name="Wuertz S."/>
            <person name="Hohne C."/>
            <person name="Stock M."/>
            <person name="Gislard M."/>
            <person name="Lluch J."/>
            <person name="Milhes M."/>
            <person name="Lampietro C."/>
            <person name="Lopez Roques C."/>
            <person name="Donnadieu C."/>
            <person name="Du K."/>
            <person name="Schartl M."/>
            <person name="Guiguen Y."/>
        </authorList>
    </citation>
    <scope>NUCLEOTIDE SEQUENCE [LARGE SCALE GENOMIC DNA]</scope>
    <source>
        <strain evidence="5">Hh-F2</strain>
        <tissue evidence="5">Blood</tissue>
    </source>
</reference>
<dbReference type="InterPro" id="IPR050380">
    <property type="entry name" value="Immune_Resp_Modulators"/>
</dbReference>
<feature type="domain" description="Ig-like" evidence="4">
    <location>
        <begin position="553"/>
        <end position="649"/>
    </location>
</feature>
<dbReference type="SUPFAM" id="SSF48726">
    <property type="entry name" value="Immunoglobulin"/>
    <property type="match status" value="5"/>
</dbReference>